<organism evidence="2 3">
    <name type="scientific">Nocardioides mesophilus</name>
    <dbReference type="NCBI Taxonomy" id="433659"/>
    <lineage>
        <taxon>Bacteria</taxon>
        <taxon>Bacillati</taxon>
        <taxon>Actinomycetota</taxon>
        <taxon>Actinomycetes</taxon>
        <taxon>Propionibacteriales</taxon>
        <taxon>Nocardioidaceae</taxon>
        <taxon>Nocardioides</taxon>
    </lineage>
</organism>
<dbReference type="AlphaFoldDB" id="A0A7G9RBQ2"/>
<feature type="region of interest" description="Disordered" evidence="1">
    <location>
        <begin position="27"/>
        <end position="55"/>
    </location>
</feature>
<name>A0A7G9RBQ2_9ACTN</name>
<evidence type="ECO:0000256" key="1">
    <source>
        <dbReference type="SAM" id="MobiDB-lite"/>
    </source>
</evidence>
<accession>A0A7G9RBQ2</accession>
<keyword evidence="3" id="KW-1185">Reference proteome</keyword>
<dbReference type="Proteomes" id="UP000515947">
    <property type="component" value="Chromosome"/>
</dbReference>
<evidence type="ECO:0000313" key="2">
    <source>
        <dbReference type="EMBL" id="QNN53027.1"/>
    </source>
</evidence>
<gene>
    <name evidence="2" type="ORF">H9L09_00515</name>
</gene>
<dbReference type="EMBL" id="CP060713">
    <property type="protein sequence ID" value="QNN53027.1"/>
    <property type="molecule type" value="Genomic_DNA"/>
</dbReference>
<sequence>MTTALLLLVLVAVVLLGMLAAAAFVKNDGYGRPGRSTPRSHVPDVFDPRSPTRFA</sequence>
<proteinExistence type="predicted"/>
<reference evidence="2 3" key="1">
    <citation type="submission" date="2020-08" db="EMBL/GenBank/DDBJ databases">
        <title>Genome sequence of Nocardioides mesophilus KACC 16243T.</title>
        <authorList>
            <person name="Hyun D.-W."/>
            <person name="Bae J.-W."/>
        </authorList>
    </citation>
    <scope>NUCLEOTIDE SEQUENCE [LARGE SCALE GENOMIC DNA]</scope>
    <source>
        <strain evidence="2 3">KACC 16243</strain>
    </source>
</reference>
<protein>
    <submittedName>
        <fullName evidence="2">Uncharacterized protein</fullName>
    </submittedName>
</protein>
<dbReference type="KEGG" id="nmes:H9L09_00515"/>
<evidence type="ECO:0000313" key="3">
    <source>
        <dbReference type="Proteomes" id="UP000515947"/>
    </source>
</evidence>
<dbReference type="RefSeq" id="WP_187578869.1">
    <property type="nucleotide sequence ID" value="NZ_CP060713.1"/>
</dbReference>